<evidence type="ECO:0000313" key="2">
    <source>
        <dbReference type="Proteomes" id="UP001152885"/>
    </source>
</evidence>
<organism evidence="1 2">
    <name type="scientific">Candida verbasci</name>
    <dbReference type="NCBI Taxonomy" id="1227364"/>
    <lineage>
        <taxon>Eukaryota</taxon>
        <taxon>Fungi</taxon>
        <taxon>Dikarya</taxon>
        <taxon>Ascomycota</taxon>
        <taxon>Saccharomycotina</taxon>
        <taxon>Pichiomycetes</taxon>
        <taxon>Debaryomycetaceae</taxon>
        <taxon>Candida/Lodderomyces clade</taxon>
        <taxon>Candida</taxon>
    </lineage>
</organism>
<dbReference type="Pfam" id="PF13233">
    <property type="entry name" value="Complex1_LYR_2"/>
    <property type="match status" value="1"/>
</dbReference>
<reference evidence="1" key="1">
    <citation type="submission" date="2022-12" db="EMBL/GenBank/DDBJ databases">
        <authorList>
            <person name="Brejova B."/>
        </authorList>
    </citation>
    <scope>NUCLEOTIDE SEQUENCE</scope>
</reference>
<dbReference type="PANTHER" id="PTHR28015:SF1">
    <property type="entry name" value="ATP SYNTHASE ASSEMBLY FACTOR FMC1, MITOCHONDRIAL"/>
    <property type="match status" value="1"/>
</dbReference>
<dbReference type="Proteomes" id="UP001152885">
    <property type="component" value="Unassembled WGS sequence"/>
</dbReference>
<proteinExistence type="predicted"/>
<dbReference type="PANTHER" id="PTHR28015">
    <property type="entry name" value="ATP SYNTHASE ASSEMBLY FACTOR FMC1, MITOCHONDRIAL"/>
    <property type="match status" value="1"/>
</dbReference>
<dbReference type="AlphaFoldDB" id="A0A9W4X933"/>
<dbReference type="OrthoDB" id="15893at2759"/>
<dbReference type="GO" id="GO:0005759">
    <property type="term" value="C:mitochondrial matrix"/>
    <property type="evidence" value="ECO:0007669"/>
    <property type="project" value="TreeGrafter"/>
</dbReference>
<dbReference type="EMBL" id="CANTUO010000001">
    <property type="protein sequence ID" value="CAI5756903.1"/>
    <property type="molecule type" value="Genomic_DNA"/>
</dbReference>
<protein>
    <submittedName>
        <fullName evidence="1">Uncharacterized protein</fullName>
    </submittedName>
</protein>
<accession>A0A9W4X933</accession>
<comment type="caution">
    <text evidence="1">The sequence shown here is derived from an EMBL/GenBank/DDBJ whole genome shotgun (WGS) entry which is preliminary data.</text>
</comment>
<dbReference type="GO" id="GO:0033615">
    <property type="term" value="P:mitochondrial proton-transporting ATP synthase complex assembly"/>
    <property type="evidence" value="ECO:0007669"/>
    <property type="project" value="InterPro"/>
</dbReference>
<evidence type="ECO:0000313" key="1">
    <source>
        <dbReference type="EMBL" id="CAI5756903.1"/>
    </source>
</evidence>
<gene>
    <name evidence="1" type="ORF">CANVERA_P1420</name>
</gene>
<name>A0A9W4X933_9ASCO</name>
<dbReference type="InterPro" id="IPR039196">
    <property type="entry name" value="Fmc1"/>
</dbReference>
<sequence>MSSAKLRRSFPTLKQLQQSIKTELIEIEKSTQQSINEANAKKLKSYYNYLKHSQPTKIKEINEKIKALENETKQLGNELKDTTTYNDIIDRQLSNEHQILNNLQNVQIFLKNQREYFNLLLRYNPGLSMDKGENVSKSANRVGLQVPQ</sequence>
<keyword evidence="2" id="KW-1185">Reference proteome</keyword>